<feature type="domain" description="N-acetyltransferase" evidence="9">
    <location>
        <begin position="302"/>
        <end position="450"/>
    </location>
</feature>
<dbReference type="PANTHER" id="PTHR30602:SF12">
    <property type="entry name" value="AMINO-ACID ACETYLTRANSFERASE NAGS1, CHLOROPLASTIC-RELATED"/>
    <property type="match status" value="1"/>
</dbReference>
<evidence type="ECO:0000256" key="5">
    <source>
        <dbReference type="ARBA" id="ARBA00022679"/>
    </source>
</evidence>
<dbReference type="OrthoDB" id="9802238at2"/>
<evidence type="ECO:0000256" key="7">
    <source>
        <dbReference type="ARBA" id="ARBA00048372"/>
    </source>
</evidence>
<dbReference type="CDD" id="cd04301">
    <property type="entry name" value="NAT_SF"/>
    <property type="match status" value="1"/>
</dbReference>
<dbReference type="Pfam" id="PF00696">
    <property type="entry name" value="AA_kinase"/>
    <property type="match status" value="1"/>
</dbReference>
<gene>
    <name evidence="8 10" type="primary">argA</name>
    <name evidence="10" type="ORF">HH1059_17790</name>
</gene>
<comment type="catalytic activity">
    <reaction evidence="7 8">
        <text>L-glutamate + acetyl-CoA = N-acetyl-L-glutamate + CoA + H(+)</text>
        <dbReference type="Rhea" id="RHEA:24292"/>
        <dbReference type="ChEBI" id="CHEBI:15378"/>
        <dbReference type="ChEBI" id="CHEBI:29985"/>
        <dbReference type="ChEBI" id="CHEBI:44337"/>
        <dbReference type="ChEBI" id="CHEBI:57287"/>
        <dbReference type="ChEBI" id="CHEBI:57288"/>
        <dbReference type="EC" id="2.3.1.1"/>
    </reaction>
</comment>
<dbReference type="InterPro" id="IPR010167">
    <property type="entry name" value="NH2A_AcTrfase"/>
</dbReference>
<dbReference type="InterPro" id="IPR016181">
    <property type="entry name" value="Acyl_CoA_acyltransferase"/>
</dbReference>
<keyword evidence="8" id="KW-0963">Cytoplasm</keyword>
<keyword evidence="6 8" id="KW-0012">Acyltransferase</keyword>
<dbReference type="SUPFAM" id="SSF55729">
    <property type="entry name" value="Acyl-CoA N-acyltransferases (Nat)"/>
    <property type="match status" value="1"/>
</dbReference>
<dbReference type="Gene3D" id="3.40.1160.10">
    <property type="entry name" value="Acetylglutamate kinase-like"/>
    <property type="match status" value="1"/>
</dbReference>
<name>A0A120N017_HALHR</name>
<dbReference type="Gene3D" id="3.40.630.30">
    <property type="match status" value="1"/>
</dbReference>
<evidence type="ECO:0000256" key="6">
    <source>
        <dbReference type="ARBA" id="ARBA00023315"/>
    </source>
</evidence>
<sequence>MRLADLNPEHFVDWLRHAAPYVNAHRGRTFVINFPGSTLHGPEIEGLIHDLAVLVSLGVRLVLVPGARPQVERRLHQRGIDSHYAGGSAANGGLRVTDAAALECVKDAVAEVRTELEARLSIGIAPSPLAGLNMRVVSGNTITARPVGVRDGIDHLYTGEVRRVDVEALRQRLANDDIALISPLGYSPTGEIFNLSAESVALAAAEQLGADKLIHLSTHAPVKDASGNTIRELTPAEARQRLHDNAGEQPPTARRLLHSAAQACDAGVKRVHLLDRRQNGALLLELFTRDGVGTLLAPQPFESLRTAQLDDIPGILNLIRPLEQSGALVHRTQELLEEQISDFTVAERDGAIIATGALIPWPAETAGEIACLAVDPDYQGAGRAATLLAELERRARQQRLERLFVLTTRAEHWFRERGFNPAGAAALPAQRRELYDTTRGSKVLIKNTLEE</sequence>
<keyword evidence="3 8" id="KW-0055">Arginine biosynthesis</keyword>
<keyword evidence="11" id="KW-1185">Reference proteome</keyword>
<comment type="subcellular location">
    <subcellularLocation>
        <location evidence="8">Cytoplasm</location>
    </subcellularLocation>
</comment>
<evidence type="ECO:0000256" key="4">
    <source>
        <dbReference type="ARBA" id="ARBA00022605"/>
    </source>
</evidence>
<comment type="similarity">
    <text evidence="2 8">Belongs to the acetyltransferase family. ArgA subfamily.</text>
</comment>
<dbReference type="InterPro" id="IPR000182">
    <property type="entry name" value="GNAT_dom"/>
</dbReference>
<proteinExistence type="inferred from homology"/>
<dbReference type="GO" id="GO:0004042">
    <property type="term" value="F:L-glutamate N-acetyltransferase activity"/>
    <property type="evidence" value="ECO:0007669"/>
    <property type="project" value="UniProtKB-UniRule"/>
</dbReference>
<dbReference type="CDD" id="cd04237">
    <property type="entry name" value="AAK_NAGS-ABP"/>
    <property type="match status" value="1"/>
</dbReference>
<evidence type="ECO:0000313" key="11">
    <source>
        <dbReference type="Proteomes" id="UP000218890"/>
    </source>
</evidence>
<dbReference type="InterPro" id="IPR001048">
    <property type="entry name" value="Asp/Glu/Uridylate_kinase"/>
</dbReference>
<evidence type="ECO:0000256" key="1">
    <source>
        <dbReference type="ARBA" id="ARBA00004925"/>
    </source>
</evidence>
<dbReference type="Pfam" id="PF00583">
    <property type="entry name" value="Acetyltransf_1"/>
    <property type="match status" value="1"/>
</dbReference>
<evidence type="ECO:0000256" key="8">
    <source>
        <dbReference type="HAMAP-Rule" id="MF_01105"/>
    </source>
</evidence>
<keyword evidence="4 8" id="KW-0028">Amino-acid biosynthesis</keyword>
<dbReference type="HAMAP" id="MF_01105">
    <property type="entry name" value="N_acetyl_glu_synth"/>
    <property type="match status" value="1"/>
</dbReference>
<evidence type="ECO:0000259" key="9">
    <source>
        <dbReference type="PROSITE" id="PS51186"/>
    </source>
</evidence>
<reference evidence="10" key="1">
    <citation type="submission" date="2016-02" db="EMBL/GenBank/DDBJ databases">
        <title>Halorhodospira halochloris DSM-1059 complete genome, version 2.</title>
        <authorList>
            <person name="Tsukatani Y."/>
        </authorList>
    </citation>
    <scope>NUCLEOTIDE SEQUENCE</scope>
    <source>
        <strain evidence="10">DSM 1059</strain>
    </source>
</reference>
<dbReference type="EC" id="2.3.1.1" evidence="8"/>
<dbReference type="InterPro" id="IPR033719">
    <property type="entry name" value="NAGS_kin"/>
</dbReference>
<dbReference type="InterPro" id="IPR036393">
    <property type="entry name" value="AceGlu_kinase-like_sf"/>
</dbReference>
<dbReference type="SUPFAM" id="SSF53633">
    <property type="entry name" value="Carbamate kinase-like"/>
    <property type="match status" value="1"/>
</dbReference>
<dbReference type="PROSITE" id="PS51186">
    <property type="entry name" value="GNAT"/>
    <property type="match status" value="1"/>
</dbReference>
<organism evidence="10 11">
    <name type="scientific">Halorhodospira halochloris</name>
    <name type="common">Ectothiorhodospira halochloris</name>
    <dbReference type="NCBI Taxonomy" id="1052"/>
    <lineage>
        <taxon>Bacteria</taxon>
        <taxon>Pseudomonadati</taxon>
        <taxon>Pseudomonadota</taxon>
        <taxon>Gammaproteobacteria</taxon>
        <taxon>Chromatiales</taxon>
        <taxon>Ectothiorhodospiraceae</taxon>
        <taxon>Halorhodospira</taxon>
    </lineage>
</organism>
<evidence type="ECO:0000313" key="10">
    <source>
        <dbReference type="EMBL" id="BAU58466.1"/>
    </source>
</evidence>
<evidence type="ECO:0000256" key="2">
    <source>
        <dbReference type="ARBA" id="ARBA00009145"/>
    </source>
</evidence>
<accession>A0A120N017</accession>
<dbReference type="RefSeq" id="WP_096409825.1">
    <property type="nucleotide sequence ID" value="NZ_AP017372.2"/>
</dbReference>
<keyword evidence="5 8" id="KW-0808">Transferase</keyword>
<dbReference type="GO" id="GO:0005737">
    <property type="term" value="C:cytoplasm"/>
    <property type="evidence" value="ECO:0007669"/>
    <property type="project" value="UniProtKB-SubCell"/>
</dbReference>
<dbReference type="UniPathway" id="UPA00068">
    <property type="reaction ID" value="UER00106"/>
</dbReference>
<evidence type="ECO:0000256" key="3">
    <source>
        <dbReference type="ARBA" id="ARBA00022571"/>
    </source>
</evidence>
<dbReference type="GO" id="GO:0006526">
    <property type="term" value="P:L-arginine biosynthetic process"/>
    <property type="evidence" value="ECO:0007669"/>
    <property type="project" value="UniProtKB-UniRule"/>
</dbReference>
<dbReference type="PIRSF" id="PIRSF000423">
    <property type="entry name" value="ArgA"/>
    <property type="match status" value="1"/>
</dbReference>
<dbReference type="NCBIfam" id="TIGR01890">
    <property type="entry name" value="N-Ac-Glu-synth"/>
    <property type="match status" value="1"/>
</dbReference>
<dbReference type="KEGG" id="hhk:HH1059_17790"/>
<dbReference type="Proteomes" id="UP000218890">
    <property type="component" value="Chromosome"/>
</dbReference>
<dbReference type="NCBIfam" id="NF003641">
    <property type="entry name" value="PRK05279.1"/>
    <property type="match status" value="1"/>
</dbReference>
<dbReference type="PANTHER" id="PTHR30602">
    <property type="entry name" value="AMINO-ACID ACETYLTRANSFERASE"/>
    <property type="match status" value="1"/>
</dbReference>
<protein>
    <recommendedName>
        <fullName evidence="8">Amino-acid acetyltransferase</fullName>
        <ecNumber evidence="8">2.3.1.1</ecNumber>
    </recommendedName>
    <alternativeName>
        <fullName evidence="8">N-acetylglutamate synthase</fullName>
        <shortName evidence="8">AGS</shortName>
        <shortName evidence="8">NAGS</shortName>
    </alternativeName>
</protein>
<dbReference type="AlphaFoldDB" id="A0A120N017"/>
<dbReference type="EMBL" id="AP017372">
    <property type="protein sequence ID" value="BAU58466.1"/>
    <property type="molecule type" value="Genomic_DNA"/>
</dbReference>
<comment type="miscellaneous">
    <text evidence="8">In bacteria which possess the bifunctional enzyme ornithine acetyltransferase/N-acetylglutamate synthase (ArgJ), ArgA fulfills an anaplerotic role.</text>
</comment>
<comment type="pathway">
    <text evidence="1 8">Amino-acid biosynthesis; L-arginine biosynthesis; N(2)-acetyl-L-ornithine from L-glutamate: step 1/4.</text>
</comment>